<sequence length="155" mass="17875">MPVRNTFDRELVFREDGINDKNEILRYIATRMYELQYVKETYIQAVIDREKTFPTGLQTEAFGVAIPHSDTIHVHKPVIAVCILAQPVIFQVMGSGGGEEVPVSFIFMLAIDDPNKHIEMLNKLSILFQNKNIMLDLLETKTGELYQKLNYYINH</sequence>
<dbReference type="PANTHER" id="PTHR47738:SF3">
    <property type="entry name" value="PHOSPHOTRANSFERASE SYSTEM MANNITOL_FRUCTOSE-SPECIFIC IIA DOMAIN CONTAINING PROTEIN"/>
    <property type="match status" value="1"/>
</dbReference>
<dbReference type="RefSeq" id="WP_091744182.1">
    <property type="nucleotide sequence ID" value="NZ_FODY01000003.1"/>
</dbReference>
<evidence type="ECO:0000313" key="3">
    <source>
        <dbReference type="Proteomes" id="UP000198847"/>
    </source>
</evidence>
<dbReference type="InterPro" id="IPR051541">
    <property type="entry name" value="PTS_SugarTrans_NitroReg"/>
</dbReference>
<dbReference type="AlphaFoldDB" id="A0A1H8R9V4"/>
<dbReference type="STRING" id="112903.SAMN04490178_103214"/>
<name>A0A1H8R9V4_9FIRM</name>
<evidence type="ECO:0000313" key="2">
    <source>
        <dbReference type="EMBL" id="SEO63172.1"/>
    </source>
</evidence>
<dbReference type="SUPFAM" id="SSF55804">
    <property type="entry name" value="Phoshotransferase/anion transport protein"/>
    <property type="match status" value="1"/>
</dbReference>
<keyword evidence="3" id="KW-1185">Reference proteome</keyword>
<accession>A0A1H8R9V4</accession>
<feature type="domain" description="PTS EIIA type-2" evidence="1">
    <location>
        <begin position="5"/>
        <end position="152"/>
    </location>
</feature>
<reference evidence="2 3" key="1">
    <citation type="submission" date="2016-10" db="EMBL/GenBank/DDBJ databases">
        <authorList>
            <person name="de Groot N.N."/>
        </authorList>
    </citation>
    <scope>NUCLEOTIDE SEQUENCE [LARGE SCALE GENOMIC DNA]</scope>
    <source>
        <strain evidence="2 3">DSM 13305</strain>
    </source>
</reference>
<dbReference type="OrthoDB" id="1633991at2"/>
<dbReference type="Pfam" id="PF00359">
    <property type="entry name" value="PTS_EIIA_2"/>
    <property type="match status" value="1"/>
</dbReference>
<dbReference type="Gene3D" id="3.40.930.10">
    <property type="entry name" value="Mannitol-specific EII, Chain A"/>
    <property type="match status" value="1"/>
</dbReference>
<evidence type="ECO:0000259" key="1">
    <source>
        <dbReference type="PROSITE" id="PS51094"/>
    </source>
</evidence>
<dbReference type="InterPro" id="IPR002178">
    <property type="entry name" value="PTS_EIIA_type-2_dom"/>
</dbReference>
<protein>
    <submittedName>
        <fullName evidence="2">PTS system, galactitol-specific IIA component</fullName>
    </submittedName>
</protein>
<organism evidence="2 3">
    <name type="scientific">Propionispora vibrioides</name>
    <dbReference type="NCBI Taxonomy" id="112903"/>
    <lineage>
        <taxon>Bacteria</taxon>
        <taxon>Bacillati</taxon>
        <taxon>Bacillota</taxon>
        <taxon>Negativicutes</taxon>
        <taxon>Selenomonadales</taxon>
        <taxon>Sporomusaceae</taxon>
        <taxon>Propionispora</taxon>
    </lineage>
</organism>
<dbReference type="CDD" id="cd00211">
    <property type="entry name" value="PTS_IIA_fru"/>
    <property type="match status" value="1"/>
</dbReference>
<dbReference type="PANTHER" id="PTHR47738">
    <property type="entry name" value="PTS SYSTEM FRUCTOSE-LIKE EIIA COMPONENT-RELATED"/>
    <property type="match status" value="1"/>
</dbReference>
<dbReference type="PROSITE" id="PS51094">
    <property type="entry name" value="PTS_EIIA_TYPE_2"/>
    <property type="match status" value="1"/>
</dbReference>
<dbReference type="EMBL" id="FODY01000003">
    <property type="protein sequence ID" value="SEO63172.1"/>
    <property type="molecule type" value="Genomic_DNA"/>
</dbReference>
<gene>
    <name evidence="2" type="ORF">SAMN04490178_103214</name>
</gene>
<proteinExistence type="predicted"/>
<dbReference type="InterPro" id="IPR016152">
    <property type="entry name" value="PTrfase/Anion_transptr"/>
</dbReference>
<dbReference type="Proteomes" id="UP000198847">
    <property type="component" value="Unassembled WGS sequence"/>
</dbReference>